<dbReference type="NCBIfam" id="NF007128">
    <property type="entry name" value="PRK09569.1"/>
    <property type="match status" value="1"/>
</dbReference>
<comment type="similarity">
    <text evidence="2 6">Belongs to the citrate synthase family.</text>
</comment>
<dbReference type="SUPFAM" id="SSF48256">
    <property type="entry name" value="Citrate synthase"/>
    <property type="match status" value="1"/>
</dbReference>
<dbReference type="EMBL" id="OX365927">
    <property type="protein sequence ID" value="CAI4053357.1"/>
    <property type="molecule type" value="Genomic_DNA"/>
</dbReference>
<evidence type="ECO:0000256" key="5">
    <source>
        <dbReference type="ARBA" id="ARBA00023128"/>
    </source>
</evidence>
<dbReference type="PANTHER" id="PTHR11739:SF15">
    <property type="entry name" value="CITRATE SYNTHASE 3, MITOCHONDRIAL"/>
    <property type="match status" value="1"/>
</dbReference>
<dbReference type="Gene3D" id="1.10.230.10">
    <property type="entry name" value="Cytochrome P450-Terp, domain 2"/>
    <property type="match status" value="1"/>
</dbReference>
<dbReference type="InterPro" id="IPR036969">
    <property type="entry name" value="Citrate_synthase_sf"/>
</dbReference>
<comment type="subcellular location">
    <subcellularLocation>
        <location evidence="1">Mitochondrion</location>
    </subcellularLocation>
</comment>
<evidence type="ECO:0000256" key="2">
    <source>
        <dbReference type="ARBA" id="ARBA00010566"/>
    </source>
</evidence>
<dbReference type="PANTHER" id="PTHR11739">
    <property type="entry name" value="CITRATE SYNTHASE"/>
    <property type="match status" value="1"/>
</dbReference>
<dbReference type="GO" id="GO:0050440">
    <property type="term" value="F:2-methylcitrate synthase activity"/>
    <property type="evidence" value="ECO:0007669"/>
    <property type="project" value="TreeGrafter"/>
</dbReference>
<keyword evidence="4" id="KW-0809">Transit peptide</keyword>
<evidence type="ECO:0000256" key="1">
    <source>
        <dbReference type="ARBA" id="ARBA00004173"/>
    </source>
</evidence>
<evidence type="ECO:0000313" key="8">
    <source>
        <dbReference type="Proteomes" id="UP001162090"/>
    </source>
</evidence>
<dbReference type="InterPro" id="IPR016142">
    <property type="entry name" value="Citrate_synth-like_lrg_a-sub"/>
</dbReference>
<gene>
    <name evidence="7" type="primary">SUVC16G2730</name>
    <name evidence="7" type="ORF">SUVC_16G2730</name>
</gene>
<evidence type="ECO:0000313" key="7">
    <source>
        <dbReference type="EMBL" id="CAI4053357.1"/>
    </source>
</evidence>
<dbReference type="Gene3D" id="1.10.580.10">
    <property type="entry name" value="Citrate Synthase, domain 1"/>
    <property type="match status" value="1"/>
</dbReference>
<keyword evidence="3 6" id="KW-0808">Transferase</keyword>
<evidence type="ECO:0000256" key="6">
    <source>
        <dbReference type="RuleBase" id="RU000441"/>
    </source>
</evidence>
<sequence>MLHRSITSTYVRRRFFNSTTIIKSSALTLKEALEEVIPQKRDAITELKATYGDTVVGPITISSVLGGMRGNQSMFWQGTSLDPEHGIKFQDLTIEQCQKRLPGTGVDGDNFLPESMLWLLMTGSVPSPEQTNSLRKELAFRGRKLPHDTEKVLSCLPKEMHPMTQLAIGLASMNKGSVFATNYQKGLIGKKDFWKDTLEDSLNLIASLPLLTGKIYSNITNEGNSLGEYSEDTDWCSNICSLLGMTNGSKSSNKNSLNSQQSLDFVNLMRLYTGIHVDHEGGNVSAHTTHLVGSALSDPYLSYSSGIMGLAGPLHGLAAQEVVRFLLEMNSNISSVEHKEEIEEYLWKVLNSNRVIPGYGHAVLRKPDPRFTAMLEFAQARPNEFKNDENVLLMQKLSEVAPKVLLKHGKSKNPFPNVDSASGILFYHYGIKELLFFTVIFGCSRAIGPLTQLVWDRVLGLPIERPKSLNFEGLKALTKVI</sequence>
<dbReference type="Proteomes" id="UP001162090">
    <property type="component" value="Chromosome 16"/>
</dbReference>
<dbReference type="GO" id="GO:0005759">
    <property type="term" value="C:mitochondrial matrix"/>
    <property type="evidence" value="ECO:0007669"/>
    <property type="project" value="TreeGrafter"/>
</dbReference>
<keyword evidence="5" id="KW-0496">Mitochondrion</keyword>
<organism evidence="7 8">
    <name type="scientific">Saccharomyces uvarum</name>
    <name type="common">Yeast</name>
    <name type="synonym">Saccharomyces bayanus var. uvarum</name>
    <dbReference type="NCBI Taxonomy" id="230603"/>
    <lineage>
        <taxon>Eukaryota</taxon>
        <taxon>Fungi</taxon>
        <taxon>Dikarya</taxon>
        <taxon>Ascomycota</taxon>
        <taxon>Saccharomycotina</taxon>
        <taxon>Saccharomycetes</taxon>
        <taxon>Saccharomycetales</taxon>
        <taxon>Saccharomycetaceae</taxon>
        <taxon>Saccharomyces</taxon>
    </lineage>
</organism>
<dbReference type="AlphaFoldDB" id="A0AA35NN78"/>
<protein>
    <recommendedName>
        <fullName evidence="6">Citrate synthase</fullName>
    </recommendedName>
</protein>
<proteinExistence type="inferred from homology"/>
<dbReference type="InterPro" id="IPR002020">
    <property type="entry name" value="Citrate_synthase"/>
</dbReference>
<dbReference type="InterPro" id="IPR019810">
    <property type="entry name" value="Citrate_synthase_AS"/>
</dbReference>
<evidence type="ECO:0000256" key="3">
    <source>
        <dbReference type="ARBA" id="ARBA00022679"/>
    </source>
</evidence>
<reference evidence="7" key="1">
    <citation type="submission" date="2022-10" db="EMBL/GenBank/DDBJ databases">
        <authorList>
            <person name="Byrne P K."/>
        </authorList>
    </citation>
    <scope>NUCLEOTIDE SEQUENCE</scope>
    <source>
        <strain evidence="7">CBS7001</strain>
    </source>
</reference>
<dbReference type="PRINTS" id="PR00143">
    <property type="entry name" value="CITRTSNTHASE"/>
</dbReference>
<dbReference type="PROSITE" id="PS00480">
    <property type="entry name" value="CITRATE_SYNTHASE"/>
    <property type="match status" value="1"/>
</dbReference>
<accession>A0AA35NN78</accession>
<dbReference type="Pfam" id="PF00285">
    <property type="entry name" value="Citrate_synt"/>
    <property type="match status" value="1"/>
</dbReference>
<name>A0AA35NN78_SACUV</name>
<dbReference type="InterPro" id="IPR016143">
    <property type="entry name" value="Citrate_synth-like_sm_a-sub"/>
</dbReference>
<dbReference type="GO" id="GO:0005975">
    <property type="term" value="P:carbohydrate metabolic process"/>
    <property type="evidence" value="ECO:0007669"/>
    <property type="project" value="TreeGrafter"/>
</dbReference>
<dbReference type="GO" id="GO:0006099">
    <property type="term" value="P:tricarboxylic acid cycle"/>
    <property type="evidence" value="ECO:0007669"/>
    <property type="project" value="TreeGrafter"/>
</dbReference>
<evidence type="ECO:0000256" key="4">
    <source>
        <dbReference type="ARBA" id="ARBA00022946"/>
    </source>
</evidence>